<keyword evidence="2" id="KW-1185">Reference proteome</keyword>
<name>A0A9W7CX38_9STRA</name>
<evidence type="ECO:0000313" key="2">
    <source>
        <dbReference type="Proteomes" id="UP001165121"/>
    </source>
</evidence>
<sequence length="204" mass="22633">MRDRVVSKWFNSPGLASFAHYMWSQWLTGPFSACQGDITGGGLASTNNPAETFNALLKRDHTLRRRLKMGALLKELLNCCEGQSVNQRPFHIDVVPAATLVRRVSELVRGKLLGTNESAIKDTPRTGCMQVYSLLAKRIVVAPNKRSEIGIAVPAQIGANYARMEVEGQPPGGRIVDTYHRSFGCNYSYAFWCLYPRSLRGSVL</sequence>
<proteinExistence type="predicted"/>
<dbReference type="EMBL" id="BSXT01001612">
    <property type="protein sequence ID" value="GMF43959.1"/>
    <property type="molecule type" value="Genomic_DNA"/>
</dbReference>
<dbReference type="OrthoDB" id="124578at2759"/>
<evidence type="ECO:0000313" key="1">
    <source>
        <dbReference type="EMBL" id="GMF43959.1"/>
    </source>
</evidence>
<gene>
    <name evidence="1" type="ORF">Pfra01_001510400</name>
</gene>
<organism evidence="1 2">
    <name type="scientific">Phytophthora fragariaefolia</name>
    <dbReference type="NCBI Taxonomy" id="1490495"/>
    <lineage>
        <taxon>Eukaryota</taxon>
        <taxon>Sar</taxon>
        <taxon>Stramenopiles</taxon>
        <taxon>Oomycota</taxon>
        <taxon>Peronosporomycetes</taxon>
        <taxon>Peronosporales</taxon>
        <taxon>Peronosporaceae</taxon>
        <taxon>Phytophthora</taxon>
    </lineage>
</organism>
<comment type="caution">
    <text evidence="1">The sequence shown here is derived from an EMBL/GenBank/DDBJ whole genome shotgun (WGS) entry which is preliminary data.</text>
</comment>
<dbReference type="AlphaFoldDB" id="A0A9W7CX38"/>
<accession>A0A9W7CX38</accession>
<dbReference type="Proteomes" id="UP001165121">
    <property type="component" value="Unassembled WGS sequence"/>
</dbReference>
<protein>
    <submittedName>
        <fullName evidence="1">Unnamed protein product</fullName>
    </submittedName>
</protein>
<reference evidence="1" key="1">
    <citation type="submission" date="2023-04" db="EMBL/GenBank/DDBJ databases">
        <title>Phytophthora fragariaefolia NBRC 109709.</title>
        <authorList>
            <person name="Ichikawa N."/>
            <person name="Sato H."/>
            <person name="Tonouchi N."/>
        </authorList>
    </citation>
    <scope>NUCLEOTIDE SEQUENCE</scope>
    <source>
        <strain evidence="1">NBRC 109709</strain>
    </source>
</reference>